<name>A0A8T2PFV8_9TELE</name>
<organism evidence="1 2">
    <name type="scientific">Albula glossodonta</name>
    <name type="common">roundjaw bonefish</name>
    <dbReference type="NCBI Taxonomy" id="121402"/>
    <lineage>
        <taxon>Eukaryota</taxon>
        <taxon>Metazoa</taxon>
        <taxon>Chordata</taxon>
        <taxon>Craniata</taxon>
        <taxon>Vertebrata</taxon>
        <taxon>Euteleostomi</taxon>
        <taxon>Actinopterygii</taxon>
        <taxon>Neopterygii</taxon>
        <taxon>Teleostei</taxon>
        <taxon>Albuliformes</taxon>
        <taxon>Albulidae</taxon>
        <taxon>Albula</taxon>
    </lineage>
</organism>
<gene>
    <name evidence="1" type="ORF">JZ751_024899</name>
</gene>
<protein>
    <submittedName>
        <fullName evidence="1">Uncharacterized protein</fullName>
    </submittedName>
</protein>
<dbReference type="EMBL" id="JAFBMS010000007">
    <property type="protein sequence ID" value="KAG9351010.1"/>
    <property type="molecule type" value="Genomic_DNA"/>
</dbReference>
<comment type="caution">
    <text evidence="1">The sequence shown here is derived from an EMBL/GenBank/DDBJ whole genome shotgun (WGS) entry which is preliminary data.</text>
</comment>
<dbReference type="AlphaFoldDB" id="A0A8T2PFV8"/>
<accession>A0A8T2PFV8</accession>
<keyword evidence="2" id="KW-1185">Reference proteome</keyword>
<evidence type="ECO:0000313" key="1">
    <source>
        <dbReference type="EMBL" id="KAG9351010.1"/>
    </source>
</evidence>
<sequence length="96" mass="10578">MLGVAWRGVRGVPGTDFVKYQKYRISSPGAFGRRFETSWADFLFERGVAAICSACSSGLQNTRTHHGRHYSGPILYLNKALLMPGLILTKPPEPAP</sequence>
<reference evidence="1" key="1">
    <citation type="thesis" date="2021" institute="BYU ScholarsArchive" country="Provo, UT, USA">
        <title>Applications of and Algorithms for Genome Assembly and Genomic Analyses with an Emphasis on Marine Teleosts.</title>
        <authorList>
            <person name="Pickett B.D."/>
        </authorList>
    </citation>
    <scope>NUCLEOTIDE SEQUENCE</scope>
    <source>
        <strain evidence="1">HI-2016</strain>
    </source>
</reference>
<proteinExistence type="predicted"/>
<evidence type="ECO:0000313" key="2">
    <source>
        <dbReference type="Proteomes" id="UP000824540"/>
    </source>
</evidence>
<dbReference type="Proteomes" id="UP000824540">
    <property type="component" value="Unassembled WGS sequence"/>
</dbReference>